<evidence type="ECO:0000313" key="1">
    <source>
        <dbReference type="EMBL" id="ERG97358.1"/>
    </source>
</evidence>
<dbReference type="eggNOG" id="arCOG03839">
    <property type="taxonomic scope" value="Archaea"/>
</dbReference>
<gene>
    <name evidence="1" type="ORF">J07HQW2_03844</name>
</gene>
<dbReference type="Gene3D" id="3.10.450.620">
    <property type="entry name" value="JHP933, nucleotidyltransferase-like core domain"/>
    <property type="match status" value="1"/>
</dbReference>
<dbReference type="InterPro" id="IPR014942">
    <property type="entry name" value="AbiEii"/>
</dbReference>
<accession>U1NK82</accession>
<proteinExistence type="predicted"/>
<sequence length="303" mass="35133">MYIGYYSALSHHGLTEQVPRTVYVVTSTRAQNREIHGVPYRVTTLTERKFFGFEPTSIEGTTVQVSDLEKTLVDCANHHGFCGGLREVATAMRTVDERRCDQADRLPHRPARHRPPRYRRTRRVVHEWLFPAGPDTARHWIDRQHVSPPDQRRASHAGADGVLIAMLSQDRPRILARELGVRQGYAEKNYVNSWLLWGIFTSDYGDNLLFKGGTALSKLYVPQSWRFSEDVDFGVEGEYYGSKQEFRTVLETISDRSGIEFEIREHHESQQDHYPTHYVDISIQYQTVLNQPSQHDQHRRDGR</sequence>
<organism evidence="1 2">
    <name type="scientific">Haloquadratum walsbyi J07HQW2</name>
    <dbReference type="NCBI Taxonomy" id="1238425"/>
    <lineage>
        <taxon>Archaea</taxon>
        <taxon>Methanobacteriati</taxon>
        <taxon>Methanobacteriota</taxon>
        <taxon>Stenosarchaea group</taxon>
        <taxon>Halobacteria</taxon>
        <taxon>Halobacteriales</taxon>
        <taxon>Haloferacaceae</taxon>
        <taxon>Haloquadratum</taxon>
    </lineage>
</organism>
<protein>
    <submittedName>
        <fullName evidence="1">Uncharacterized protein</fullName>
    </submittedName>
</protein>
<dbReference type="eggNOG" id="arCOG04793">
    <property type="taxonomic scope" value="Archaea"/>
</dbReference>
<name>U1NK82_9EURY</name>
<dbReference type="HOGENOM" id="CLU_917053_0_0_2"/>
<reference evidence="1 2" key="1">
    <citation type="journal article" date="2013" name="PLoS ONE">
        <title>Assembly-driven community genomics of a hypersaline microbial ecosystem.</title>
        <authorList>
            <person name="Podell S."/>
            <person name="Ugalde J.A."/>
            <person name="Narasingarao P."/>
            <person name="Banfield J.F."/>
            <person name="Heidelberg K.B."/>
            <person name="Allen E.E."/>
        </authorList>
    </citation>
    <scope>NUCLEOTIDE SEQUENCE [LARGE SCALE GENOMIC DNA]</scope>
    <source>
        <strain evidence="2">J07HQW2</strain>
    </source>
</reference>
<evidence type="ECO:0000313" key="2">
    <source>
        <dbReference type="Proteomes" id="UP000030710"/>
    </source>
</evidence>
<dbReference type="EMBL" id="KE356561">
    <property type="protein sequence ID" value="ERG97358.1"/>
    <property type="molecule type" value="Genomic_DNA"/>
</dbReference>
<dbReference type="Proteomes" id="UP000030710">
    <property type="component" value="Unassembled WGS sequence"/>
</dbReference>
<dbReference type="STRING" id="1238425.J07HQW2_03844"/>
<dbReference type="AlphaFoldDB" id="U1NK82"/>
<dbReference type="Pfam" id="PF08843">
    <property type="entry name" value="AbiEii"/>
    <property type="match status" value="1"/>
</dbReference>